<dbReference type="AlphaFoldDB" id="A0AAU9Y3B4"/>
<reference evidence="2 3" key="1">
    <citation type="submission" date="2022-05" db="EMBL/GenBank/DDBJ databases">
        <authorList>
            <consortium name="Genoscope - CEA"/>
            <person name="William W."/>
        </authorList>
    </citation>
    <scope>NUCLEOTIDE SEQUENCE [LARGE SCALE GENOMIC DNA]</scope>
</reference>
<feature type="non-terminal residue" evidence="2">
    <location>
        <position position="101"/>
    </location>
</feature>
<proteinExistence type="predicted"/>
<comment type="caution">
    <text evidence="2">The sequence shown here is derived from an EMBL/GenBank/DDBJ whole genome shotgun (WGS) entry which is preliminary data.</text>
</comment>
<evidence type="ECO:0000313" key="2">
    <source>
        <dbReference type="EMBL" id="CAH3167956.1"/>
    </source>
</evidence>
<gene>
    <name evidence="2" type="ORF">PMEA_00007977</name>
</gene>
<evidence type="ECO:0000313" key="3">
    <source>
        <dbReference type="Proteomes" id="UP001159428"/>
    </source>
</evidence>
<dbReference type="Proteomes" id="UP001159428">
    <property type="component" value="Unassembled WGS sequence"/>
</dbReference>
<dbReference type="EMBL" id="CALNXJ010000169">
    <property type="protein sequence ID" value="CAH3167956.1"/>
    <property type="molecule type" value="Genomic_DNA"/>
</dbReference>
<feature type="region of interest" description="Disordered" evidence="1">
    <location>
        <begin position="74"/>
        <end position="101"/>
    </location>
</feature>
<name>A0AAU9Y3B4_9CNID</name>
<evidence type="ECO:0000256" key="1">
    <source>
        <dbReference type="SAM" id="MobiDB-lite"/>
    </source>
</evidence>
<keyword evidence="3" id="KW-1185">Reference proteome</keyword>
<accession>A0AAU9Y3B4</accession>
<sequence>MKECADRCSHAKNTDLSVGDKVLLKQPKQNKMSTPFKPEPLEIKDKKGSMITAQNAERTVTRNASFFKKLPSSVPVQLTPSDKEEKFTPSIETAEAANVSE</sequence>
<protein>
    <submittedName>
        <fullName evidence="2">Uncharacterized protein</fullName>
    </submittedName>
</protein>
<organism evidence="2 3">
    <name type="scientific">Pocillopora meandrina</name>
    <dbReference type="NCBI Taxonomy" id="46732"/>
    <lineage>
        <taxon>Eukaryota</taxon>
        <taxon>Metazoa</taxon>
        <taxon>Cnidaria</taxon>
        <taxon>Anthozoa</taxon>
        <taxon>Hexacorallia</taxon>
        <taxon>Scleractinia</taxon>
        <taxon>Astrocoeniina</taxon>
        <taxon>Pocilloporidae</taxon>
        <taxon>Pocillopora</taxon>
    </lineage>
</organism>